<gene>
    <name evidence="1" type="ORF">AVEN_85465_1</name>
</gene>
<name>A0A4Y2CZ76_ARAVE</name>
<reference evidence="1 2" key="1">
    <citation type="journal article" date="2019" name="Sci. Rep.">
        <title>Orb-weaving spider Araneus ventricosus genome elucidates the spidroin gene catalogue.</title>
        <authorList>
            <person name="Kono N."/>
            <person name="Nakamura H."/>
            <person name="Ohtoshi R."/>
            <person name="Moran D.A.P."/>
            <person name="Shinohara A."/>
            <person name="Yoshida Y."/>
            <person name="Fujiwara M."/>
            <person name="Mori M."/>
            <person name="Tomita M."/>
            <person name="Arakawa K."/>
        </authorList>
    </citation>
    <scope>NUCLEOTIDE SEQUENCE [LARGE SCALE GENOMIC DNA]</scope>
</reference>
<evidence type="ECO:0000313" key="1">
    <source>
        <dbReference type="EMBL" id="GBM09703.1"/>
    </source>
</evidence>
<dbReference type="EMBL" id="BGPR01088055">
    <property type="protein sequence ID" value="GBM09703.1"/>
    <property type="molecule type" value="Genomic_DNA"/>
</dbReference>
<keyword evidence="2" id="KW-1185">Reference proteome</keyword>
<feature type="non-terminal residue" evidence="1">
    <location>
        <position position="1"/>
    </location>
</feature>
<protein>
    <submittedName>
        <fullName evidence="1">Uncharacterized protein</fullName>
    </submittedName>
</protein>
<dbReference type="Proteomes" id="UP000499080">
    <property type="component" value="Unassembled WGS sequence"/>
</dbReference>
<proteinExistence type="predicted"/>
<dbReference type="AlphaFoldDB" id="A0A4Y2CZ76"/>
<evidence type="ECO:0000313" key="2">
    <source>
        <dbReference type="Proteomes" id="UP000499080"/>
    </source>
</evidence>
<sequence length="118" mass="12969">QQPETPADNQGEKIAGTPMQLDYLSCHIGDILQLTRKLIPNTHCTSVSYSKHPLCVGARYLKNRVSKTYEISELGLEMSESTAGRRCRQVPSCPCVLGGAALRRSMDLDRTTSARSVC</sequence>
<comment type="caution">
    <text evidence="1">The sequence shown here is derived from an EMBL/GenBank/DDBJ whole genome shotgun (WGS) entry which is preliminary data.</text>
</comment>
<organism evidence="1 2">
    <name type="scientific">Araneus ventricosus</name>
    <name type="common">Orbweaver spider</name>
    <name type="synonym">Epeira ventricosa</name>
    <dbReference type="NCBI Taxonomy" id="182803"/>
    <lineage>
        <taxon>Eukaryota</taxon>
        <taxon>Metazoa</taxon>
        <taxon>Ecdysozoa</taxon>
        <taxon>Arthropoda</taxon>
        <taxon>Chelicerata</taxon>
        <taxon>Arachnida</taxon>
        <taxon>Araneae</taxon>
        <taxon>Araneomorphae</taxon>
        <taxon>Entelegynae</taxon>
        <taxon>Araneoidea</taxon>
        <taxon>Araneidae</taxon>
        <taxon>Araneus</taxon>
    </lineage>
</organism>
<accession>A0A4Y2CZ76</accession>